<feature type="transmembrane region" description="Helical" evidence="1">
    <location>
        <begin position="13"/>
        <end position="36"/>
    </location>
</feature>
<dbReference type="Proteomes" id="UP000315647">
    <property type="component" value="Chromosome"/>
</dbReference>
<reference evidence="2 3" key="1">
    <citation type="submission" date="2019-03" db="EMBL/GenBank/DDBJ databases">
        <title>Deep-cultivation of Planctomycetes and their phenomic and genomic characterization uncovers novel biology.</title>
        <authorList>
            <person name="Wiegand S."/>
            <person name="Jogler M."/>
            <person name="Boedeker C."/>
            <person name="Pinto D."/>
            <person name="Vollmers J."/>
            <person name="Rivas-Marin E."/>
            <person name="Kohn T."/>
            <person name="Peeters S.H."/>
            <person name="Heuer A."/>
            <person name="Rast P."/>
            <person name="Oberbeckmann S."/>
            <person name="Bunk B."/>
            <person name="Jeske O."/>
            <person name="Meyerdierks A."/>
            <person name="Storesund J.E."/>
            <person name="Kallscheuer N."/>
            <person name="Luecker S."/>
            <person name="Lage O.M."/>
            <person name="Pohl T."/>
            <person name="Merkel B.J."/>
            <person name="Hornburger P."/>
            <person name="Mueller R.-W."/>
            <person name="Bruemmer F."/>
            <person name="Labrenz M."/>
            <person name="Spormann A.M."/>
            <person name="Op den Camp H."/>
            <person name="Overmann J."/>
            <person name="Amann R."/>
            <person name="Jetten M.S.M."/>
            <person name="Mascher T."/>
            <person name="Medema M.H."/>
            <person name="Devos D.P."/>
            <person name="Kaster A.-K."/>
            <person name="Ovreas L."/>
            <person name="Rohde M."/>
            <person name="Galperin M.Y."/>
            <person name="Jogler C."/>
        </authorList>
    </citation>
    <scope>NUCLEOTIDE SEQUENCE [LARGE SCALE GENOMIC DNA]</scope>
    <source>
        <strain evidence="2 3">Enr10</strain>
    </source>
</reference>
<feature type="transmembrane region" description="Helical" evidence="1">
    <location>
        <begin position="257"/>
        <end position="278"/>
    </location>
</feature>
<organism evidence="2 3">
    <name type="scientific">Gimesia panareensis</name>
    <dbReference type="NCBI Taxonomy" id="2527978"/>
    <lineage>
        <taxon>Bacteria</taxon>
        <taxon>Pseudomonadati</taxon>
        <taxon>Planctomycetota</taxon>
        <taxon>Planctomycetia</taxon>
        <taxon>Planctomycetales</taxon>
        <taxon>Planctomycetaceae</taxon>
        <taxon>Gimesia</taxon>
    </lineage>
</organism>
<protein>
    <submittedName>
        <fullName evidence="2">Uncharacterized protein</fullName>
    </submittedName>
</protein>
<dbReference type="RefSeq" id="WP_145452457.1">
    <property type="nucleotide sequence ID" value="NZ_CP037421.1"/>
</dbReference>
<proteinExistence type="predicted"/>
<evidence type="ECO:0000313" key="2">
    <source>
        <dbReference type="EMBL" id="QDT30518.1"/>
    </source>
</evidence>
<dbReference type="AlphaFoldDB" id="A0A517QFU3"/>
<dbReference type="EMBL" id="CP037421">
    <property type="protein sequence ID" value="QDT30518.1"/>
    <property type="molecule type" value="Genomic_DNA"/>
</dbReference>
<sequence>MSSQPDLTLTTDYLSWGMGILLLFLIALALLIFLVVKYQPRLLLAFVGICLVIFLPVAFLFMSYAVHEVRTGPTVIQQATADSSTATVQNTVIDSSHIPLPTLPLEAQKPQSTNASEQSNHSGDQIAQTEPLPEWINAEQQGSVNSKRVFESGLFATREEALQDALGKASLKLAESLQAEHPQYPLATKQISPEAVRHVALRRSYYQTVEHDFGDVLKSGKPFKQDMYRAYVEVEISPSVKKIFYTKWKLQAGNQRVAWLGGAFGLVTLLCFGVSVYLRAAQP</sequence>
<gene>
    <name evidence="2" type="ORF">Enr10x_58840</name>
</gene>
<keyword evidence="1" id="KW-0812">Transmembrane</keyword>
<evidence type="ECO:0000256" key="1">
    <source>
        <dbReference type="SAM" id="Phobius"/>
    </source>
</evidence>
<evidence type="ECO:0000313" key="3">
    <source>
        <dbReference type="Proteomes" id="UP000315647"/>
    </source>
</evidence>
<keyword evidence="3" id="KW-1185">Reference proteome</keyword>
<accession>A0A517QFU3</accession>
<name>A0A517QFU3_9PLAN</name>
<feature type="transmembrane region" description="Helical" evidence="1">
    <location>
        <begin position="43"/>
        <end position="66"/>
    </location>
</feature>
<keyword evidence="1" id="KW-0472">Membrane</keyword>
<keyword evidence="1" id="KW-1133">Transmembrane helix</keyword>